<gene>
    <name evidence="3" type="ORF">AKJ52_01595</name>
</gene>
<organism evidence="3 4">
    <name type="scientific">candidate division MSBL1 archaeon SCGC-AAA382C18</name>
    <dbReference type="NCBI Taxonomy" id="1698281"/>
    <lineage>
        <taxon>Archaea</taxon>
        <taxon>Methanobacteriati</taxon>
        <taxon>Methanobacteriota</taxon>
        <taxon>candidate division MSBL1</taxon>
    </lineage>
</organism>
<evidence type="ECO:0000313" key="4">
    <source>
        <dbReference type="Proteomes" id="UP000070404"/>
    </source>
</evidence>
<comment type="similarity">
    <text evidence="1">Belongs to the short-chain dehydrogenases/reductases (SDR) family.</text>
</comment>
<accession>A0A133VK12</accession>
<dbReference type="Proteomes" id="UP000070404">
    <property type="component" value="Unassembled WGS sequence"/>
</dbReference>
<dbReference type="AlphaFoldDB" id="A0A133VK12"/>
<dbReference type="PANTHER" id="PTHR43639">
    <property type="entry name" value="OXIDOREDUCTASE, SHORT-CHAIN DEHYDROGENASE/REDUCTASE FAMILY (AFU_ORTHOLOGUE AFUA_5G02870)"/>
    <property type="match status" value="1"/>
</dbReference>
<dbReference type="Pfam" id="PF13561">
    <property type="entry name" value="adh_short_C2"/>
    <property type="match status" value="1"/>
</dbReference>
<feature type="non-terminal residue" evidence="3">
    <location>
        <position position="1"/>
    </location>
</feature>
<reference evidence="3 4" key="1">
    <citation type="journal article" date="2016" name="Sci. Rep.">
        <title>Metabolic traits of an uncultured archaeal lineage -MSBL1- from brine pools of the Red Sea.</title>
        <authorList>
            <person name="Mwirichia R."/>
            <person name="Alam I."/>
            <person name="Rashid M."/>
            <person name="Vinu M."/>
            <person name="Ba-Alawi W."/>
            <person name="Anthony Kamau A."/>
            <person name="Kamanda Ngugi D."/>
            <person name="Goker M."/>
            <person name="Klenk H.P."/>
            <person name="Bajic V."/>
            <person name="Stingl U."/>
        </authorList>
    </citation>
    <scope>NUCLEOTIDE SEQUENCE [LARGE SCALE GENOMIC DNA]</scope>
    <source>
        <strain evidence="3">SCGC-AAA382C18</strain>
    </source>
</reference>
<dbReference type="PANTHER" id="PTHR43639:SF1">
    <property type="entry name" value="SHORT-CHAIN DEHYDROGENASE_REDUCTASE FAMILY PROTEIN"/>
    <property type="match status" value="1"/>
</dbReference>
<evidence type="ECO:0000256" key="1">
    <source>
        <dbReference type="ARBA" id="ARBA00006484"/>
    </source>
</evidence>
<dbReference type="SUPFAM" id="SSF51735">
    <property type="entry name" value="NAD(P)-binding Rossmann-fold domains"/>
    <property type="match status" value="1"/>
</dbReference>
<keyword evidence="4" id="KW-1185">Reference proteome</keyword>
<evidence type="ECO:0008006" key="5">
    <source>
        <dbReference type="Google" id="ProtNLM"/>
    </source>
</evidence>
<dbReference type="EMBL" id="LHYF01000024">
    <property type="protein sequence ID" value="KXB06774.1"/>
    <property type="molecule type" value="Genomic_DNA"/>
</dbReference>
<sequence>VGEHTLNNIDNADKEEFETSFKIHVTTVFLTAMTFANHLEESNGSIVNMGYSTAFNPIEEALSFQVAKGALHTLTKVLNVELENVRANVVLPFPRMDFPSNRRQFPDEDFDKWTDPEDVNDTIGYLLSNDSVEDTFVRI</sequence>
<dbReference type="InterPro" id="IPR036291">
    <property type="entry name" value="NAD(P)-bd_dom_sf"/>
</dbReference>
<dbReference type="PRINTS" id="PR00081">
    <property type="entry name" value="GDHRDH"/>
</dbReference>
<protein>
    <recommendedName>
        <fullName evidence="5">Short-chain dehydrogenase</fullName>
    </recommendedName>
</protein>
<dbReference type="Gene3D" id="3.40.50.720">
    <property type="entry name" value="NAD(P)-binding Rossmann-like Domain"/>
    <property type="match status" value="1"/>
</dbReference>
<dbReference type="InterPro" id="IPR002347">
    <property type="entry name" value="SDR_fam"/>
</dbReference>
<comment type="caution">
    <text evidence="3">The sequence shown here is derived from an EMBL/GenBank/DDBJ whole genome shotgun (WGS) entry which is preliminary data.</text>
</comment>
<evidence type="ECO:0000313" key="3">
    <source>
        <dbReference type="EMBL" id="KXB06774.1"/>
    </source>
</evidence>
<keyword evidence="2" id="KW-0560">Oxidoreductase</keyword>
<dbReference type="GO" id="GO:0016491">
    <property type="term" value="F:oxidoreductase activity"/>
    <property type="evidence" value="ECO:0007669"/>
    <property type="project" value="UniProtKB-KW"/>
</dbReference>
<name>A0A133VK12_9EURY</name>
<evidence type="ECO:0000256" key="2">
    <source>
        <dbReference type="ARBA" id="ARBA00023002"/>
    </source>
</evidence>
<proteinExistence type="inferred from homology"/>